<sequence length="99" mass="11089">MEYFRSLVPMLPPQDMMIRNPWTSIGLPTGKAQGVVIGCEVYLQFDDFKVAILKAHAFQVAVEIKAAEFGNDGFERCRYQVNKLGGLQKDSIRATSTPH</sequence>
<dbReference type="EMBL" id="JACGWJ010000003">
    <property type="protein sequence ID" value="KAL0430992.1"/>
    <property type="molecule type" value="Genomic_DNA"/>
</dbReference>
<name>A0AAW2VND1_SESRA</name>
<reference evidence="1" key="1">
    <citation type="submission" date="2020-06" db="EMBL/GenBank/DDBJ databases">
        <authorList>
            <person name="Li T."/>
            <person name="Hu X."/>
            <person name="Zhang T."/>
            <person name="Song X."/>
            <person name="Zhang H."/>
            <person name="Dai N."/>
            <person name="Sheng W."/>
            <person name="Hou X."/>
            <person name="Wei L."/>
        </authorList>
    </citation>
    <scope>NUCLEOTIDE SEQUENCE</scope>
    <source>
        <strain evidence="1">G02</strain>
        <tissue evidence="1">Leaf</tissue>
    </source>
</reference>
<gene>
    <name evidence="1" type="ORF">Sradi_0725200</name>
</gene>
<reference evidence="1" key="2">
    <citation type="journal article" date="2024" name="Plant">
        <title>Genomic evolution and insights into agronomic trait innovations of Sesamum species.</title>
        <authorList>
            <person name="Miao H."/>
            <person name="Wang L."/>
            <person name="Qu L."/>
            <person name="Liu H."/>
            <person name="Sun Y."/>
            <person name="Le M."/>
            <person name="Wang Q."/>
            <person name="Wei S."/>
            <person name="Zheng Y."/>
            <person name="Lin W."/>
            <person name="Duan Y."/>
            <person name="Cao H."/>
            <person name="Xiong S."/>
            <person name="Wang X."/>
            <person name="Wei L."/>
            <person name="Li C."/>
            <person name="Ma Q."/>
            <person name="Ju M."/>
            <person name="Zhao R."/>
            <person name="Li G."/>
            <person name="Mu C."/>
            <person name="Tian Q."/>
            <person name="Mei H."/>
            <person name="Zhang T."/>
            <person name="Gao T."/>
            <person name="Zhang H."/>
        </authorList>
    </citation>
    <scope>NUCLEOTIDE SEQUENCE</scope>
    <source>
        <strain evidence="1">G02</strain>
    </source>
</reference>
<comment type="caution">
    <text evidence="1">The sequence shown here is derived from an EMBL/GenBank/DDBJ whole genome shotgun (WGS) entry which is preliminary data.</text>
</comment>
<dbReference type="AlphaFoldDB" id="A0AAW2VND1"/>
<organism evidence="1">
    <name type="scientific">Sesamum radiatum</name>
    <name type="common">Black benniseed</name>
    <dbReference type="NCBI Taxonomy" id="300843"/>
    <lineage>
        <taxon>Eukaryota</taxon>
        <taxon>Viridiplantae</taxon>
        <taxon>Streptophyta</taxon>
        <taxon>Embryophyta</taxon>
        <taxon>Tracheophyta</taxon>
        <taxon>Spermatophyta</taxon>
        <taxon>Magnoliopsida</taxon>
        <taxon>eudicotyledons</taxon>
        <taxon>Gunneridae</taxon>
        <taxon>Pentapetalae</taxon>
        <taxon>asterids</taxon>
        <taxon>lamiids</taxon>
        <taxon>Lamiales</taxon>
        <taxon>Pedaliaceae</taxon>
        <taxon>Sesamum</taxon>
    </lineage>
</organism>
<evidence type="ECO:0000313" key="1">
    <source>
        <dbReference type="EMBL" id="KAL0430992.1"/>
    </source>
</evidence>
<proteinExistence type="predicted"/>
<accession>A0AAW2VND1</accession>
<protein>
    <submittedName>
        <fullName evidence="1">Uncharacterized protein</fullName>
    </submittedName>
</protein>